<dbReference type="PANTHER" id="PTHR22878">
    <property type="entry name" value="DYNEIN HEAVY CHAIN 6, AXONEMAL-LIKE-RELATED"/>
    <property type="match status" value="1"/>
</dbReference>
<feature type="compositionally biased region" description="Polar residues" evidence="17">
    <location>
        <begin position="44"/>
        <end position="66"/>
    </location>
</feature>
<keyword evidence="15" id="KW-0966">Cell projection</keyword>
<dbReference type="InterPro" id="IPR041228">
    <property type="entry name" value="Dynein_C"/>
</dbReference>
<feature type="coiled-coil region" evidence="16">
    <location>
        <begin position="3079"/>
        <end position="3141"/>
    </location>
</feature>
<dbReference type="EMBL" id="BEYU01000057">
    <property type="protein sequence ID" value="GBG29412.1"/>
    <property type="molecule type" value="Genomic_DNA"/>
</dbReference>
<evidence type="ECO:0000259" key="20">
    <source>
        <dbReference type="Pfam" id="PF12774"/>
    </source>
</evidence>
<evidence type="ECO:0000256" key="16">
    <source>
        <dbReference type="SAM" id="Coils"/>
    </source>
</evidence>
<evidence type="ECO:0000256" key="8">
    <source>
        <dbReference type="ARBA" id="ARBA00022840"/>
    </source>
</evidence>
<dbReference type="GO" id="GO:0005874">
    <property type="term" value="C:microtubule"/>
    <property type="evidence" value="ECO:0007669"/>
    <property type="project" value="UniProtKB-KW"/>
</dbReference>
<comment type="subcellular location">
    <subcellularLocation>
        <location evidence="1">Cell projection</location>
        <location evidence="1">Cilium</location>
        <location evidence="1">Flagellum</location>
    </subcellularLocation>
    <subcellularLocation>
        <location evidence="2">Cytoplasm</location>
        <location evidence="2">Cytoskeleton</location>
        <location evidence="2">Cilium axoneme</location>
    </subcellularLocation>
</comment>
<dbReference type="GO" id="GO:0003341">
    <property type="term" value="P:cilium movement"/>
    <property type="evidence" value="ECO:0007669"/>
    <property type="project" value="UniProtKB-ARBA"/>
</dbReference>
<organism evidence="28 29">
    <name type="scientific">Hondaea fermentalgiana</name>
    <dbReference type="NCBI Taxonomy" id="2315210"/>
    <lineage>
        <taxon>Eukaryota</taxon>
        <taxon>Sar</taxon>
        <taxon>Stramenopiles</taxon>
        <taxon>Bigyra</taxon>
        <taxon>Labyrinthulomycetes</taxon>
        <taxon>Thraustochytrida</taxon>
        <taxon>Thraustochytriidae</taxon>
        <taxon>Hondaea</taxon>
    </lineage>
</organism>
<dbReference type="PANTHER" id="PTHR22878:SF70">
    <property type="entry name" value="DYNEIN HEAVY CHAIN 2, AXONEMAL"/>
    <property type="match status" value="1"/>
</dbReference>
<dbReference type="InterPro" id="IPR035706">
    <property type="entry name" value="AAA_9"/>
</dbReference>
<dbReference type="FunFam" id="3.10.490.20:FF:000001">
    <property type="entry name" value="dynein heavy chain 7, axonemal"/>
    <property type="match status" value="1"/>
</dbReference>
<feature type="compositionally biased region" description="Low complexity" evidence="17">
    <location>
        <begin position="2117"/>
        <end position="2130"/>
    </location>
</feature>
<dbReference type="FunFam" id="3.40.50.300:FF:000044">
    <property type="entry name" value="Dynein heavy chain 5, axonemal"/>
    <property type="match status" value="1"/>
</dbReference>
<dbReference type="FunFam" id="3.40.50.300:FF:000362">
    <property type="entry name" value="Dynein, axonemal, heavy chain 6"/>
    <property type="match status" value="1"/>
</dbReference>
<dbReference type="InterPro" id="IPR042222">
    <property type="entry name" value="Dynein_2_N"/>
</dbReference>
<dbReference type="FunFam" id="1.10.8.1220:FF:000001">
    <property type="entry name" value="Dynein axonemal heavy chain 5"/>
    <property type="match status" value="1"/>
</dbReference>
<dbReference type="InterPro" id="IPR004273">
    <property type="entry name" value="Dynein_heavy_D6_P-loop"/>
</dbReference>
<evidence type="ECO:0000256" key="2">
    <source>
        <dbReference type="ARBA" id="ARBA00004430"/>
    </source>
</evidence>
<feature type="domain" description="Dynein heavy chain C-terminal" evidence="26">
    <location>
        <begin position="3987"/>
        <end position="4288"/>
    </location>
</feature>
<feature type="compositionally biased region" description="Acidic residues" evidence="17">
    <location>
        <begin position="2090"/>
        <end position="2104"/>
    </location>
</feature>
<evidence type="ECO:0000313" key="29">
    <source>
        <dbReference type="Proteomes" id="UP000241890"/>
    </source>
</evidence>
<comment type="similarity">
    <text evidence="3">Belongs to the dynein heavy chain family.</text>
</comment>
<dbReference type="Gene3D" id="1.20.140.100">
    <property type="entry name" value="Dynein heavy chain, N-terminal domain 2"/>
    <property type="match status" value="1"/>
</dbReference>
<evidence type="ECO:0000256" key="9">
    <source>
        <dbReference type="ARBA" id="ARBA00022846"/>
    </source>
</evidence>
<dbReference type="InterPro" id="IPR024743">
    <property type="entry name" value="Dynein_HC_stalk"/>
</dbReference>
<feature type="domain" description="Dynein heavy chain region D6 P-loop" evidence="18">
    <location>
        <begin position="3691"/>
        <end position="3801"/>
    </location>
</feature>
<evidence type="ECO:0000313" key="28">
    <source>
        <dbReference type="EMBL" id="GBG29412.1"/>
    </source>
</evidence>
<dbReference type="Gene3D" id="1.10.8.710">
    <property type="match status" value="1"/>
</dbReference>
<feature type="domain" description="Dynein heavy chain hydrolytic ATP-binding dynein motor region" evidence="20">
    <location>
        <begin position="1429"/>
        <end position="1757"/>
    </location>
</feature>
<dbReference type="Gene3D" id="1.10.8.1220">
    <property type="match status" value="1"/>
</dbReference>
<evidence type="ECO:0000259" key="23">
    <source>
        <dbReference type="Pfam" id="PF12781"/>
    </source>
</evidence>
<sequence length="4292" mass="484080">MDSRSPRSPRRLNPLQSVGDGLESPTKRDETIYSSPSDKIGRNYTPQASKLTVRTLNKDTTGSVRSPTKPRLRSPISIDSPHADLPTSPKSPPGGIAVAPTPGQSPKRIGKRFNVANWSPAPATAPTPSIQTVDSIASDLDLDTTTEGEVFASSELEHEHEHEHKHEHKSETVATIDGQGSRIREKVKHNTKRFRTAVDEYQCFDVCGRQCEIARHKESWEHRVLDKLPVAPPNSLLSVENRQGFVSKMISDMRGNYFACVKSAAIEYELLEPSQRASLGIDPRWLRDPQQDWTSQEFTQHAWRVLRRTGVSRPAVEAARAHLYSHLALHAALRDLQTLWIEDMAPCSNFVEMGMLEYRLHLPFEPMIFAKHSEGIADAVRLHLKDKWLQRASEILSESLEGLMRSESPKKAKAGCADAGSHALSVEDELSSGPASPSEQMASAKANSANSASCDGGPRIPAAGQLILDTACVLMSRQVRSAIDASLDDFEAFFRSYTDDVIAHKGAPPVPLFVVQLTVAEEDSTPEFSPSAEDLIHTVNQVLESIVNAAGKLPRVDGEAFLAPCEMLVNNERLQALKEIVSETIVARYEDCKALTKSFASFSGLFDGSEDAAVQYKIKNRKFGMESRASLKELNAELMRFRTVQDEIDAAVQDTENFSMFRVDCAPIKTAFRNKAEKYVETVQLQVAKDNSQIMQELCTEYSEMMQRLIKEPQDSEELHALILYAKECETRAKEMEKRIVTEVSPRINFAINYDYHLTEEDTTLVQNVYAFPAKVWESQRRSEKLQESQKQMRIQVLERRREFFADELSRAEEDCLKLQTMGDLSPVGVERALKRVNDLRKVIGDAENEMEGIREQEELLAQEVTTPMWMTRISGLKKSLDPYGILWDTAKLFAEQTSTWLARPLVSLDAEEIDRDADNVRRATAKLVKEFERQEVEEPLKAATVLLNESKTYLDEYIPLMLLLCNPGLRERHWGLIADITKLPVKYSPEVNLESCIEVGLHKFTNEIEDTCVSANKEYSLEKGMDKMEREWEPLEFVAKPYRNTGTYIVGGFDEIQTLLDDHIVKAQAMRSSRYVQPFIERIKEWEQTLIDLQNILDNWLKLQGTWLYLEPIFGSPDIMKQMPTEAKMFREVDDLWREAVGKTAELPSVIITARRPGLLSDMLRANELMDEIQKGLNNYLETKRLYFPRFFFLSNDELLEILSETKDPLRVQPHLKKCFEGINELFFDENLDIRAMLSPQKERVDFTYDKIDHDVINPNSTGGNVEVWLVQTETVMRRSVAYTLDLCMKAYAEAAQRIQWVQEWQGQMLIGTSQAFWTLEVEKALRDKGNAGLFEYFKVLQTQLQDIVQLVRGDLPKLMRTAIGAMVTLDVHSRDTVGQLAEGGVATPLDFDWIAQLRYYWYDNSHSATTGTPGSLDVKMITACCEYDYEYLGCSGRLVVTPLTDRCYRTLMGALQLLYGGAPEGPAGTGKTETTKDLGKAVAVQTVVFNCSDGLDYLAMGKFFKGLLSSGAWACFDEFNRIELEVLSVVAQQILTIQRGKIDKAEVIEFEGTTLPLKVGCNVYITMNPGYAGRSELPDNLKALFRPCAMMVPDYALIGEIILYSFGYLNAKVLAKKIVATYRLCSEQLSSQKHYDYGMRAVMSVLRAAGAQKRLKENRETDEAVLMLRSIIDVNEPKFLSQDMPLFQGIVGDLFPGVVLPEIDRSLFRNAFLRTCTKLGLQPDDYFYGKVIQVYEMMLVRHGFMVVGLPFGGKTSSWRCLQDLLTLLHEENPDDSRWQKVVDVVINPKSISMGMLYGQFDPVTHEWTDGVLAIKYRDCANNKIGEEPDRKWVMFDGPVDAIWIENMNTVLDDNKKLCLQSGEMVALSDTMSMMFEPMDLEVASPATVSRCGVIFFEPHRLDWFPLLQSWLDRITTRRDISEVVAELEEDEEAFANAPPFFITRRQRRLLTVLFKWLMDPCIIFVRKKCREEAPTVNANLVVSCIRLLESCLETLLRNPTAPHGTPKIREATDVEVETYFLFALVWSLGASIDAASRPLFSEYLRQVLNDQEGKFIEESYPKIWIGLLAKGWKLPSFNLEPIVREVPPEPEDDNDEDDEDADGAGKEDAEGGDGAAAANDSSAQAGEQKAGEAEEEEEYEEEAGNGPKTHKFQIPVPEGGLVYDYCYLPEEERWKSWIDLLDKFKIANDAEYSAIVVPTENTCQFSYLLTSLYTHEKPTLVIGPTGTGKSTYVVDCLMNRLDRDTYMTIMTAFSANTSAAQLQDIVDGRMDRRRKGVFGPALGKKYMLFVDDLNMPVVEEYGAQPPIELLRQFVDNGGWYDLKEKSFRNIIDTLLVAAMGPPGGGRNFITPRMMRHFNVLTFTEFSDQTLTRIFQTLATWHFGKPGFDESIRGLAGGIVTATLEAYTKAKEELLPTPAKSHYTFNLRDFSRVIQGVTMVGPQTEGVDRPYIVRLWVHEVLRVFSDRLIDDTDRTWFLNYLKTLSPKHFNADFSSIFKHLKESRPADNDFGDDIVLDDMRRLFFGDFMVPGADPRMYEEIQEIPKLSETLDTYLEEYNSVSKTPMQLVLFLFAIEHVSRISRVLSMPGGNALLVGVGGSGRQSLTRLAGFIADFDVIQIEISKNYNKVEWHEDLKRVIRAAALNPRDAVFLFSDSQIKQPSFVEDINNLLNSGEIPNLFPSDEKAECLEAVRPFAKQVYGKKAADMNALELWQFFVQRVRKKLHVVLAFSPIGGEFRDRLRMYPSLINCCVIDWFSLWPADALVAVAERFLADLPISDTEAASKEEILAQIVITCQSFHTSIQELSDHFRSAMRRINYVTPTSYLELILAYKGSLSACREKVLAAKRRYEIGLEKLDFAASSVADMQKQLTDLQPVLAQSQADTDALMKQIEEKLPGVEATKEAVGKDAAVAQGEADRVGAIKKECEDDLAVAMPLLQEAVDALDTLKPSDINEVKNFKTPPGGVVLTMEAICVMLNIKCAKAKDPNDPTKKVDDWWTPGKKLLADPKFLQTLKDYDKDNINPKFIKIIRDKFVNDPNFEPEIVKKASVAACGMCKWVRAMESYDKVAKVVAPKKAALAEAEAELSVTMGELQKKQDALKAVEDELAALQAQFQAACDKKKDLEDEVDLCGKKLERAKTLIDGLGGEKSRWTQSALDLAEQCTLLTGDVLVSAGVIAYLGPFTAGLRDKQVASWTSMLHERKIPTSEGVTLNATLGDPVATRQWHVNGLPTDAFSVDNGIVVFNSRRWPLLIDPQGQANKWIRNMEKERGLHVIKLSDGNYLRTVENAVQFGQPVLLENVGETLDAALEPLLLKQTFKQGGVECLRLGDSTVEYSPEFQFYITTKLPNPHYLPEVAVKVTLLNFMITPDGLEDQLLGTVVLEERPDLAEEKARLIVEGAENSRKLKELEDNILHILSSSSGNILEDESAINALNSSKVLSNEIAEKQAVAEQTEKTIDEVRQGYRPIAYHGQLLYFCIADLANIEPVYQYSLSWFSNLFVASIRNSEKSDDLEERLENLRMFFTYSLYCNICRSLLEKDKLLFAFLLTVKLMFGAKELEESEWYFLLTGGVAMDNPHENPASEWLADKSWGEVCRLSNMPAFEELRETFAEDATSWKKVYDASNAHREPYPDRWEGDRLTPFQRMLVLRCIRPDRVTLAVQDFVINKMGERFVKPPPFDLGACYSDSNALSPLIFILSPGSDPMASLLKFADSVKQQVSSISLGQGQGPIAERMIAKAQEDGTWVVLQNCHLAVSWMSAFERICELITTENTKPEFRMWCTSYPSADFPVSVLQNGVKMTNEPPKGLRANLIGSYSSDPIADPDFFESSVAPDKEANFHMMLFGLAIFHALVQERRLFGPMGWNIPYEFTDADLSISAAQLAFFIEQFDMVPFKALHYTAAECNYGGRVTDDKDRRCLHVILSRFYRAEVLDAGFAISPSGAYTMPDPATCTSRDDFVEHIEKFPLVAEPEVFGLHANATITKDRKETNDLFTSILLTQADTNSAGAKSPDEVMDEVAQDILSRLPETFNLELAQVRFPVRWDESLNTVLQQELVRYNRLTSVIRPSLVNLRKAVRGEMVMSAELERVGNSMFYGLVPGLWAGKSYPSLKPLGGYVTDLLRRLDMLGSWLENEPPAVFWISGFYFTQAFLTGCMQNYARKNQIAIDSVNFDFEVMPKTKYQRGPESTEGAYVDGLFFDGARWDRDTQQLADPHPKQLFSLAPVLWLKPMPQDEIKPPPHYNCPVYKTSERRGVLATTGHSSNFLMYMRIPSEEEQGFWIERGVALLTQLDD</sequence>
<evidence type="ECO:0000256" key="14">
    <source>
        <dbReference type="ARBA" id="ARBA00023212"/>
    </source>
</evidence>
<evidence type="ECO:0000259" key="24">
    <source>
        <dbReference type="Pfam" id="PF17852"/>
    </source>
</evidence>
<feature type="domain" description="Dynein heavy chain coiled coil stalk" evidence="21">
    <location>
        <begin position="2849"/>
        <end position="3191"/>
    </location>
</feature>
<dbReference type="InterPro" id="IPR054354">
    <property type="entry name" value="DYNC2H1-like_lid"/>
</dbReference>
<dbReference type="InterPro" id="IPR041658">
    <property type="entry name" value="AAA_lid_11"/>
</dbReference>
<dbReference type="FunFam" id="3.20.180.20:FF:000003">
    <property type="entry name" value="Dynein heavy chain 12, axonemal"/>
    <property type="match status" value="1"/>
</dbReference>
<dbReference type="InterPro" id="IPR026983">
    <property type="entry name" value="DHC"/>
</dbReference>
<dbReference type="Gene3D" id="3.10.490.20">
    <property type="match status" value="1"/>
</dbReference>
<dbReference type="InterPro" id="IPR041466">
    <property type="entry name" value="Dynein_AAA5_ext"/>
</dbReference>
<dbReference type="FunFam" id="1.20.58.1120:FF:000001">
    <property type="entry name" value="dynein heavy chain 2, axonemal"/>
    <property type="match status" value="1"/>
</dbReference>
<evidence type="ECO:0000259" key="25">
    <source>
        <dbReference type="Pfam" id="PF18198"/>
    </source>
</evidence>
<dbReference type="Pfam" id="PF12774">
    <property type="entry name" value="AAA_6"/>
    <property type="match status" value="1"/>
</dbReference>
<keyword evidence="11 16" id="KW-0175">Coiled coil</keyword>
<keyword evidence="14" id="KW-0206">Cytoskeleton</keyword>
<dbReference type="Pfam" id="PF12775">
    <property type="entry name" value="AAA_7"/>
    <property type="match status" value="1"/>
</dbReference>
<dbReference type="InterPro" id="IPR013602">
    <property type="entry name" value="Dynein_heavy_linker"/>
</dbReference>
<gene>
    <name evidence="28" type="ORF">FCC1311_056332</name>
</gene>
<evidence type="ECO:0000256" key="12">
    <source>
        <dbReference type="ARBA" id="ARBA00023069"/>
    </source>
</evidence>
<evidence type="ECO:0000256" key="15">
    <source>
        <dbReference type="ARBA" id="ARBA00023273"/>
    </source>
</evidence>
<reference evidence="28 29" key="1">
    <citation type="submission" date="2017-12" db="EMBL/GenBank/DDBJ databases">
        <title>Sequencing, de novo assembly and annotation of complete genome of a new Thraustochytrid species, strain FCC1311.</title>
        <authorList>
            <person name="Sedici K."/>
            <person name="Godart F."/>
            <person name="Aiese Cigliano R."/>
            <person name="Sanseverino W."/>
            <person name="Barakat M."/>
            <person name="Ortet P."/>
            <person name="Marechal E."/>
            <person name="Cagnac O."/>
            <person name="Amato A."/>
        </authorList>
    </citation>
    <scope>NUCLEOTIDE SEQUENCE [LARGE SCALE GENOMIC DNA]</scope>
</reference>
<dbReference type="FunFam" id="1.10.8.720:FF:000001">
    <property type="entry name" value="dynein heavy chain 7, axonemal"/>
    <property type="match status" value="1"/>
</dbReference>
<dbReference type="Gene3D" id="3.20.180.20">
    <property type="entry name" value="Dynein heavy chain, N-terminal domain 2"/>
    <property type="match status" value="1"/>
</dbReference>
<feature type="domain" description="Dynein 2 heavy chain 1 cytoplasmic ATPase lid" evidence="27">
    <location>
        <begin position="2394"/>
        <end position="2475"/>
    </location>
</feature>
<name>A0A2R5GEQ6_9STRA</name>
<evidence type="ECO:0000259" key="18">
    <source>
        <dbReference type="Pfam" id="PF03028"/>
    </source>
</evidence>
<feature type="region of interest" description="Disordered" evidence="17">
    <location>
        <begin position="427"/>
        <end position="454"/>
    </location>
</feature>
<dbReference type="Gene3D" id="1.10.287.2620">
    <property type="match status" value="1"/>
</dbReference>
<keyword evidence="7" id="KW-0547">Nucleotide-binding</keyword>
<dbReference type="InterPro" id="IPR027417">
    <property type="entry name" value="P-loop_NTPase"/>
</dbReference>
<feature type="coiled-coil region" evidence="16">
    <location>
        <begin position="795"/>
        <end position="864"/>
    </location>
</feature>
<evidence type="ECO:0000256" key="4">
    <source>
        <dbReference type="ARBA" id="ARBA00022490"/>
    </source>
</evidence>
<keyword evidence="5" id="KW-0493">Microtubule</keyword>
<dbReference type="Gene3D" id="1.20.920.30">
    <property type="match status" value="1"/>
</dbReference>
<feature type="domain" description="Dynein heavy chain linker" evidence="19">
    <location>
        <begin position="877"/>
        <end position="1286"/>
    </location>
</feature>
<keyword evidence="29" id="KW-1185">Reference proteome</keyword>
<dbReference type="InterPro" id="IPR042219">
    <property type="entry name" value="AAA_lid_11_sf"/>
</dbReference>
<evidence type="ECO:0000256" key="7">
    <source>
        <dbReference type="ARBA" id="ARBA00022741"/>
    </source>
</evidence>
<dbReference type="SUPFAM" id="SSF52540">
    <property type="entry name" value="P-loop containing nucleoside triphosphate hydrolases"/>
    <property type="match status" value="4"/>
</dbReference>
<dbReference type="FunFam" id="1.20.140.100:FF:000004">
    <property type="entry name" value="Dynein axonemal heavy chain 6"/>
    <property type="match status" value="1"/>
</dbReference>
<dbReference type="OrthoDB" id="5593012at2759"/>
<evidence type="ECO:0000256" key="5">
    <source>
        <dbReference type="ARBA" id="ARBA00022701"/>
    </source>
</evidence>
<dbReference type="Pfam" id="PF22597">
    <property type="entry name" value="DYN_lid"/>
    <property type="match status" value="1"/>
</dbReference>
<evidence type="ECO:0000256" key="10">
    <source>
        <dbReference type="ARBA" id="ARBA00023017"/>
    </source>
</evidence>
<dbReference type="InterPro" id="IPR043157">
    <property type="entry name" value="Dynein_AAA1S"/>
</dbReference>
<feature type="region of interest" description="Disordered" evidence="17">
    <location>
        <begin position="2086"/>
        <end position="2154"/>
    </location>
</feature>
<evidence type="ECO:0000256" key="11">
    <source>
        <dbReference type="ARBA" id="ARBA00023054"/>
    </source>
</evidence>
<keyword evidence="10" id="KW-0243">Dynein</keyword>
<evidence type="ECO:0000259" key="21">
    <source>
        <dbReference type="Pfam" id="PF12777"/>
    </source>
</evidence>
<dbReference type="FunFam" id="1.10.8.710:FF:000004">
    <property type="entry name" value="Dynein axonemal heavy chain 6"/>
    <property type="match status" value="1"/>
</dbReference>
<dbReference type="Pfam" id="PF18199">
    <property type="entry name" value="Dynein_C"/>
    <property type="match status" value="1"/>
</dbReference>
<dbReference type="FunFam" id="3.40.50.300:FF:002141">
    <property type="entry name" value="Dynein heavy chain"/>
    <property type="match status" value="1"/>
</dbReference>
<dbReference type="InterPro" id="IPR042228">
    <property type="entry name" value="Dynein_linker_3"/>
</dbReference>
<dbReference type="InterPro" id="IPR024317">
    <property type="entry name" value="Dynein_heavy_chain_D4_dom"/>
</dbReference>
<evidence type="ECO:0000256" key="17">
    <source>
        <dbReference type="SAM" id="MobiDB-lite"/>
    </source>
</evidence>
<evidence type="ECO:0000256" key="6">
    <source>
        <dbReference type="ARBA" id="ARBA00022737"/>
    </source>
</evidence>
<evidence type="ECO:0000256" key="13">
    <source>
        <dbReference type="ARBA" id="ARBA00023175"/>
    </source>
</evidence>
<dbReference type="InParanoid" id="A0A2R5GEQ6"/>
<dbReference type="Pfam" id="PF12777">
    <property type="entry name" value="MT"/>
    <property type="match status" value="1"/>
</dbReference>
<dbReference type="FunFam" id="1.20.920.30:FF:000002">
    <property type="entry name" value="Dynein axonemal heavy chain 3"/>
    <property type="match status" value="1"/>
</dbReference>
<dbReference type="Pfam" id="PF18198">
    <property type="entry name" value="AAA_lid_11"/>
    <property type="match status" value="1"/>
</dbReference>
<keyword evidence="13" id="KW-0505">Motor protein</keyword>
<comment type="caution">
    <text evidence="28">The sequence shown here is derived from an EMBL/GenBank/DDBJ whole genome shotgun (WGS) entry which is preliminary data.</text>
</comment>
<dbReference type="Pfam" id="PF08393">
    <property type="entry name" value="DHC_N2"/>
    <property type="match status" value="1"/>
</dbReference>
<dbReference type="GO" id="GO:0045505">
    <property type="term" value="F:dynein intermediate chain binding"/>
    <property type="evidence" value="ECO:0007669"/>
    <property type="project" value="InterPro"/>
</dbReference>
<feature type="domain" description="Dynein heavy chain AAA 5 extension" evidence="24">
    <location>
        <begin position="1953"/>
        <end position="2051"/>
    </location>
</feature>
<dbReference type="Pfam" id="PF12781">
    <property type="entry name" value="AAA_9"/>
    <property type="match status" value="1"/>
</dbReference>
<dbReference type="GO" id="GO:0031514">
    <property type="term" value="C:motile cilium"/>
    <property type="evidence" value="ECO:0007669"/>
    <property type="project" value="UniProtKB-SubCell"/>
</dbReference>
<feature type="domain" description="Dynein heavy chain AAA lid" evidence="25">
    <location>
        <begin position="3840"/>
        <end position="3980"/>
    </location>
</feature>
<keyword evidence="8" id="KW-0067">ATP-binding</keyword>
<dbReference type="FunFam" id="3.40.50.300:FF:000223">
    <property type="entry name" value="Dynein heavy chain 3, axonemal"/>
    <property type="match status" value="1"/>
</dbReference>
<dbReference type="GO" id="GO:0008569">
    <property type="term" value="F:minus-end-directed microtubule motor activity"/>
    <property type="evidence" value="ECO:0007669"/>
    <property type="project" value="InterPro"/>
</dbReference>
<feature type="domain" description="Dynein heavy chain ATP-binding dynein motor region" evidence="23">
    <location>
        <begin position="3223"/>
        <end position="3444"/>
    </location>
</feature>
<feature type="domain" description="Dynein heavy chain AAA module D4" evidence="22">
    <location>
        <begin position="2566"/>
        <end position="2833"/>
    </location>
</feature>
<dbReference type="FunFam" id="1.10.287.2620:FF:000002">
    <property type="entry name" value="Dynein heavy chain 2, axonemal"/>
    <property type="match status" value="1"/>
</dbReference>
<evidence type="ECO:0000259" key="22">
    <source>
        <dbReference type="Pfam" id="PF12780"/>
    </source>
</evidence>
<keyword evidence="9" id="KW-0282">Flagellum</keyword>
<proteinExistence type="inferred from homology"/>
<protein>
    <submittedName>
        <fullName evidence="28">Dynein heavy chain 7, axonemal</fullName>
    </submittedName>
</protein>
<dbReference type="Gene3D" id="1.20.58.1120">
    <property type="match status" value="1"/>
</dbReference>
<dbReference type="Pfam" id="PF17852">
    <property type="entry name" value="Dynein_AAA_lid"/>
    <property type="match status" value="1"/>
</dbReference>
<feature type="compositionally biased region" description="Low complexity" evidence="17">
    <location>
        <begin position="442"/>
        <end position="453"/>
    </location>
</feature>
<dbReference type="Gene3D" id="3.40.50.300">
    <property type="entry name" value="P-loop containing nucleotide triphosphate hydrolases"/>
    <property type="match status" value="5"/>
</dbReference>
<keyword evidence="4" id="KW-0963">Cytoplasm</keyword>
<dbReference type="Gene3D" id="6.10.140.1060">
    <property type="match status" value="1"/>
</dbReference>
<keyword evidence="12" id="KW-0969">Cilium</keyword>
<dbReference type="GO" id="GO:0005858">
    <property type="term" value="C:axonemal dynein complex"/>
    <property type="evidence" value="ECO:0007669"/>
    <property type="project" value="UniProtKB-ARBA"/>
</dbReference>
<keyword evidence="6" id="KW-0677">Repeat</keyword>
<dbReference type="GO" id="GO:0005524">
    <property type="term" value="F:ATP binding"/>
    <property type="evidence" value="ECO:0007669"/>
    <property type="project" value="UniProtKB-KW"/>
</dbReference>
<dbReference type="FunFam" id="1.20.920.20:FF:000006">
    <property type="entry name" value="Dynein, axonemal, heavy chain 6"/>
    <property type="match status" value="1"/>
</dbReference>
<evidence type="ECO:0000256" key="1">
    <source>
        <dbReference type="ARBA" id="ARBA00004230"/>
    </source>
</evidence>
<dbReference type="Gene3D" id="1.20.920.20">
    <property type="match status" value="1"/>
</dbReference>
<dbReference type="Gene3D" id="1.20.1270.280">
    <property type="match status" value="1"/>
</dbReference>
<evidence type="ECO:0000259" key="19">
    <source>
        <dbReference type="Pfam" id="PF08393"/>
    </source>
</evidence>
<feature type="region of interest" description="Disordered" evidence="17">
    <location>
        <begin position="1"/>
        <end position="109"/>
    </location>
</feature>
<evidence type="ECO:0000256" key="3">
    <source>
        <dbReference type="ARBA" id="ARBA00008887"/>
    </source>
</evidence>
<dbReference type="Pfam" id="PF12780">
    <property type="entry name" value="AAA_8"/>
    <property type="match status" value="1"/>
</dbReference>
<dbReference type="Pfam" id="PF03028">
    <property type="entry name" value="Dynein_heavy"/>
    <property type="match status" value="1"/>
</dbReference>
<dbReference type="FunFam" id="1.20.1270.280:FF:000001">
    <property type="entry name" value="dynein heavy chain 7, axonemal"/>
    <property type="match status" value="1"/>
</dbReference>
<accession>A0A2R5GEQ6</accession>
<dbReference type="Proteomes" id="UP000241890">
    <property type="component" value="Unassembled WGS sequence"/>
</dbReference>
<dbReference type="InterPro" id="IPR043160">
    <property type="entry name" value="Dynein_C_barrel"/>
</dbReference>
<dbReference type="InterPro" id="IPR035699">
    <property type="entry name" value="AAA_6"/>
</dbReference>
<evidence type="ECO:0000259" key="26">
    <source>
        <dbReference type="Pfam" id="PF18199"/>
    </source>
</evidence>
<feature type="compositionally biased region" description="Acidic residues" evidence="17">
    <location>
        <begin position="2135"/>
        <end position="2145"/>
    </location>
</feature>
<dbReference type="Gene3D" id="1.10.8.720">
    <property type="entry name" value="Region D6 of dynein motor"/>
    <property type="match status" value="1"/>
</dbReference>
<dbReference type="GO" id="GO:0051959">
    <property type="term" value="F:dynein light intermediate chain binding"/>
    <property type="evidence" value="ECO:0007669"/>
    <property type="project" value="InterPro"/>
</dbReference>
<evidence type="ECO:0000259" key="27">
    <source>
        <dbReference type="Pfam" id="PF22597"/>
    </source>
</evidence>